<accession>A0A183MWX7</accession>
<dbReference type="EMBL" id="UZAI01018359">
    <property type="protein sequence ID" value="VDP36212.1"/>
    <property type="molecule type" value="Genomic_DNA"/>
</dbReference>
<keyword evidence="3" id="KW-1185">Reference proteome</keyword>
<dbReference type="Proteomes" id="UP000277204">
    <property type="component" value="Unassembled WGS sequence"/>
</dbReference>
<proteinExistence type="predicted"/>
<name>A0A183MWX7_9TREM</name>
<gene>
    <name evidence="2" type="ORF">SMRZ_LOCUS20552</name>
</gene>
<dbReference type="STRING" id="48269.A0A183MWX7"/>
<evidence type="ECO:0000256" key="1">
    <source>
        <dbReference type="SAM" id="MobiDB-lite"/>
    </source>
</evidence>
<dbReference type="AlphaFoldDB" id="A0A183MWX7"/>
<reference evidence="2 3" key="1">
    <citation type="submission" date="2018-11" db="EMBL/GenBank/DDBJ databases">
        <authorList>
            <consortium name="Pathogen Informatics"/>
        </authorList>
    </citation>
    <scope>NUCLEOTIDE SEQUENCE [LARGE SCALE GENOMIC DNA]</scope>
    <source>
        <strain evidence="2 3">Zambia</strain>
    </source>
</reference>
<feature type="compositionally biased region" description="Acidic residues" evidence="1">
    <location>
        <begin position="93"/>
        <end position="103"/>
    </location>
</feature>
<evidence type="ECO:0000313" key="2">
    <source>
        <dbReference type="EMBL" id="VDP36212.1"/>
    </source>
</evidence>
<organism evidence="2 3">
    <name type="scientific">Schistosoma margrebowiei</name>
    <dbReference type="NCBI Taxonomy" id="48269"/>
    <lineage>
        <taxon>Eukaryota</taxon>
        <taxon>Metazoa</taxon>
        <taxon>Spiralia</taxon>
        <taxon>Lophotrochozoa</taxon>
        <taxon>Platyhelminthes</taxon>
        <taxon>Trematoda</taxon>
        <taxon>Digenea</taxon>
        <taxon>Strigeidida</taxon>
        <taxon>Schistosomatoidea</taxon>
        <taxon>Schistosomatidae</taxon>
        <taxon>Schistosoma</taxon>
    </lineage>
</organism>
<evidence type="ECO:0000313" key="3">
    <source>
        <dbReference type="Proteomes" id="UP000277204"/>
    </source>
</evidence>
<protein>
    <submittedName>
        <fullName evidence="2">Uncharacterized protein</fullName>
    </submittedName>
</protein>
<feature type="region of interest" description="Disordered" evidence="1">
    <location>
        <begin position="79"/>
        <end position="103"/>
    </location>
</feature>
<sequence length="103" mass="11733">MGSSILREQMANEPIVGHRLPWDCISSRCSTALWIRPSGRRLGYIEALRMTVHDNLKQLVHAPSVQFTDVPNDYLANFCNDSNDEREKPNELFVEEEQDSTAA</sequence>